<comment type="caution">
    <text evidence="2">The sequence shown here is derived from an EMBL/GenBank/DDBJ whole genome shotgun (WGS) entry which is preliminary data.</text>
</comment>
<dbReference type="Proteomes" id="UP000287247">
    <property type="component" value="Unassembled WGS sequence"/>
</dbReference>
<protein>
    <submittedName>
        <fullName evidence="2">Uncharacterized protein</fullName>
    </submittedName>
</protein>
<proteinExistence type="predicted"/>
<gene>
    <name evidence="2" type="ORF">AsFPU1_2224</name>
</gene>
<feature type="compositionally biased region" description="Polar residues" evidence="1">
    <location>
        <begin position="312"/>
        <end position="334"/>
    </location>
</feature>
<evidence type="ECO:0000256" key="1">
    <source>
        <dbReference type="SAM" id="MobiDB-lite"/>
    </source>
</evidence>
<feature type="compositionally biased region" description="Basic and acidic residues" evidence="1">
    <location>
        <begin position="245"/>
        <end position="274"/>
    </location>
</feature>
<accession>A0A401IHW1</accession>
<sequence>MFTASNTKPPQSNEVDTEPRQLSEIDPQEDILSDIDADLELADIPSVDDEQPRPFFRAIGTLKGKIEKDEEKKFWLCLGQNKYRLFIPGYKYLAWLKEHENKPDSSPFLRVYPKYRIIPRKPPEIYFQVVAWAEENIWSEPGIFTLQGVWQFIPQLRTPVISVYRNKDAVDPIGKFSAAHIPVLMRREDDTRPFKFNPKIPKEDLPPRWFIQSVFKFIPSRECWGWVEDIEPPTQRIPRYQKPIKEAPDANKPGQAEHKSYDKGQAHSKSDRDSAAPQKRPGIEESTSEGTKSVSSHPKPKPVIKVVKDSSESVSAATESQAVSKVETESSTPVAATESKTVSKVEKESSTPMILSRSEMIEKLEISESTFYKRMTQAKKETEPPILECDGQRWAYVDNANGKGKVFQLIKDGKS</sequence>
<evidence type="ECO:0000313" key="2">
    <source>
        <dbReference type="EMBL" id="GBF80819.1"/>
    </source>
</evidence>
<feature type="compositionally biased region" description="Polar residues" evidence="1">
    <location>
        <begin position="1"/>
        <end position="14"/>
    </location>
</feature>
<dbReference type="EMBL" id="BDQK01000013">
    <property type="protein sequence ID" value="GBF80819.1"/>
    <property type="molecule type" value="Genomic_DNA"/>
</dbReference>
<reference evidence="3" key="1">
    <citation type="submission" date="2017-05" db="EMBL/GenBank/DDBJ databases">
        <title>Physiological properties and genetic analysis related to exopolysaccharide production of fresh-water unicellular cyanobacterium Aphanothece sacrum, Suizenji Nori, that has been cultured as a food source in Japan.</title>
        <authorList>
            <person name="Kanesaki Y."/>
            <person name="Yoshikawa S."/>
            <person name="Ohki K."/>
        </authorList>
    </citation>
    <scope>NUCLEOTIDE SEQUENCE [LARGE SCALE GENOMIC DNA]</scope>
    <source>
        <strain evidence="3">FPU1</strain>
    </source>
</reference>
<dbReference type="AlphaFoldDB" id="A0A401IHW1"/>
<feature type="region of interest" description="Disordered" evidence="1">
    <location>
        <begin position="245"/>
        <end position="351"/>
    </location>
</feature>
<dbReference type="OrthoDB" id="506234at2"/>
<keyword evidence="3" id="KW-1185">Reference proteome</keyword>
<name>A0A401IHW1_APHSA</name>
<evidence type="ECO:0000313" key="3">
    <source>
        <dbReference type="Proteomes" id="UP000287247"/>
    </source>
</evidence>
<feature type="region of interest" description="Disordered" evidence="1">
    <location>
        <begin position="1"/>
        <end position="27"/>
    </location>
</feature>
<organism evidence="2 3">
    <name type="scientific">Aphanothece sacrum FPU1</name>
    <dbReference type="NCBI Taxonomy" id="1920663"/>
    <lineage>
        <taxon>Bacteria</taxon>
        <taxon>Bacillati</taxon>
        <taxon>Cyanobacteriota</taxon>
        <taxon>Cyanophyceae</taxon>
        <taxon>Oscillatoriophycideae</taxon>
        <taxon>Chroococcales</taxon>
        <taxon>Aphanothecaceae</taxon>
        <taxon>Aphanothece</taxon>
    </lineage>
</organism>